<dbReference type="InterPro" id="IPR001387">
    <property type="entry name" value="Cro/C1-type_HTH"/>
</dbReference>
<dbReference type="SUPFAM" id="SSF47413">
    <property type="entry name" value="lambda repressor-like DNA-binding domains"/>
    <property type="match status" value="1"/>
</dbReference>
<evidence type="ECO:0000313" key="2">
    <source>
        <dbReference type="EMBL" id="VAW48532.1"/>
    </source>
</evidence>
<dbReference type="PROSITE" id="PS50943">
    <property type="entry name" value="HTH_CROC1"/>
    <property type="match status" value="1"/>
</dbReference>
<dbReference type="PANTHER" id="PTHR40455:SF1">
    <property type="entry name" value="ANTITOXIN HIGA"/>
    <property type="match status" value="1"/>
</dbReference>
<reference evidence="2" key="1">
    <citation type="submission" date="2018-06" db="EMBL/GenBank/DDBJ databases">
        <authorList>
            <person name="Zhirakovskaya E."/>
        </authorList>
    </citation>
    <scope>NUCLEOTIDE SEQUENCE</scope>
</reference>
<dbReference type="AlphaFoldDB" id="A0A3B0WBE1"/>
<dbReference type="GO" id="GO:0006355">
    <property type="term" value="P:regulation of DNA-templated transcription"/>
    <property type="evidence" value="ECO:0007669"/>
    <property type="project" value="InterPro"/>
</dbReference>
<protein>
    <recommendedName>
        <fullName evidence="1">HTH cro/C1-type domain-containing protein</fullName>
    </recommendedName>
</protein>
<feature type="domain" description="HTH cro/C1-type" evidence="1">
    <location>
        <begin position="26"/>
        <end position="79"/>
    </location>
</feature>
<accession>A0A3B0WBE1</accession>
<dbReference type="InterPro" id="IPR010982">
    <property type="entry name" value="Lambda_DNA-bd_dom_sf"/>
</dbReference>
<dbReference type="Pfam" id="PF01381">
    <property type="entry name" value="HTH_3"/>
    <property type="match status" value="1"/>
</dbReference>
<sequence>MLALLIENYESETEPAFNEPDPIEVIKFRMEQNNLKSKDLAEIVGSKSKASEILNKKRRLTLTMIRKLNKSLGISAELLISEYKLAN</sequence>
<gene>
    <name evidence="2" type="ORF">MNBD_GAMMA03-105</name>
</gene>
<dbReference type="GO" id="GO:0001046">
    <property type="term" value="F:core promoter sequence-specific DNA binding"/>
    <property type="evidence" value="ECO:0007669"/>
    <property type="project" value="TreeGrafter"/>
</dbReference>
<proteinExistence type="predicted"/>
<organism evidence="2">
    <name type="scientific">hydrothermal vent metagenome</name>
    <dbReference type="NCBI Taxonomy" id="652676"/>
    <lineage>
        <taxon>unclassified sequences</taxon>
        <taxon>metagenomes</taxon>
        <taxon>ecological metagenomes</taxon>
    </lineage>
</organism>
<dbReference type="Gene3D" id="1.10.260.40">
    <property type="entry name" value="lambda repressor-like DNA-binding domains"/>
    <property type="match status" value="1"/>
</dbReference>
<dbReference type="EMBL" id="UOFC01000212">
    <property type="protein sequence ID" value="VAW48532.1"/>
    <property type="molecule type" value="Genomic_DNA"/>
</dbReference>
<name>A0A3B0WBE1_9ZZZZ</name>
<dbReference type="PANTHER" id="PTHR40455">
    <property type="entry name" value="ANTITOXIN HIGA"/>
    <property type="match status" value="1"/>
</dbReference>
<evidence type="ECO:0000259" key="1">
    <source>
        <dbReference type="PROSITE" id="PS50943"/>
    </source>
</evidence>
<dbReference type="InterPro" id="IPR039060">
    <property type="entry name" value="Antitox_HigA"/>
</dbReference>